<organism evidence="1 2">
    <name type="scientific">Anatilimnocola aggregata</name>
    <dbReference type="NCBI Taxonomy" id="2528021"/>
    <lineage>
        <taxon>Bacteria</taxon>
        <taxon>Pseudomonadati</taxon>
        <taxon>Planctomycetota</taxon>
        <taxon>Planctomycetia</taxon>
        <taxon>Pirellulales</taxon>
        <taxon>Pirellulaceae</taxon>
        <taxon>Anatilimnocola</taxon>
    </lineage>
</organism>
<proteinExistence type="predicted"/>
<accession>A0A517YF70</accession>
<reference evidence="1 2" key="1">
    <citation type="submission" date="2019-02" db="EMBL/GenBank/DDBJ databases">
        <title>Deep-cultivation of Planctomycetes and their phenomic and genomic characterization uncovers novel biology.</title>
        <authorList>
            <person name="Wiegand S."/>
            <person name="Jogler M."/>
            <person name="Boedeker C."/>
            <person name="Pinto D."/>
            <person name="Vollmers J."/>
            <person name="Rivas-Marin E."/>
            <person name="Kohn T."/>
            <person name="Peeters S.H."/>
            <person name="Heuer A."/>
            <person name="Rast P."/>
            <person name="Oberbeckmann S."/>
            <person name="Bunk B."/>
            <person name="Jeske O."/>
            <person name="Meyerdierks A."/>
            <person name="Storesund J.E."/>
            <person name="Kallscheuer N."/>
            <person name="Luecker S."/>
            <person name="Lage O.M."/>
            <person name="Pohl T."/>
            <person name="Merkel B.J."/>
            <person name="Hornburger P."/>
            <person name="Mueller R.-W."/>
            <person name="Bruemmer F."/>
            <person name="Labrenz M."/>
            <person name="Spormann A.M."/>
            <person name="Op den Camp H."/>
            <person name="Overmann J."/>
            <person name="Amann R."/>
            <person name="Jetten M.S.M."/>
            <person name="Mascher T."/>
            <person name="Medema M.H."/>
            <person name="Devos D.P."/>
            <person name="Kaster A.-K."/>
            <person name="Ovreas L."/>
            <person name="Rohde M."/>
            <person name="Galperin M.Y."/>
            <person name="Jogler C."/>
        </authorList>
    </citation>
    <scope>NUCLEOTIDE SEQUENCE [LARGE SCALE GENOMIC DNA]</scope>
    <source>
        <strain evidence="1 2">ETA_A8</strain>
    </source>
</reference>
<gene>
    <name evidence="1" type="ORF">ETAA8_39910</name>
</gene>
<dbReference type="KEGG" id="aagg:ETAA8_39910"/>
<dbReference type="RefSeq" id="WP_145091894.1">
    <property type="nucleotide sequence ID" value="NZ_CP036274.1"/>
</dbReference>
<dbReference type="AlphaFoldDB" id="A0A517YF70"/>
<evidence type="ECO:0000313" key="1">
    <source>
        <dbReference type="EMBL" id="QDU28885.1"/>
    </source>
</evidence>
<dbReference type="OrthoDB" id="1395829at2"/>
<evidence type="ECO:0000313" key="2">
    <source>
        <dbReference type="Proteomes" id="UP000315017"/>
    </source>
</evidence>
<protein>
    <submittedName>
        <fullName evidence="1">Uncharacterized protein</fullName>
    </submittedName>
</protein>
<keyword evidence="2" id="KW-1185">Reference proteome</keyword>
<sequence>MGQWVFDELRATAVRRQPNETELFKTEQTGEGEYAGNDALVREVLQNSIDAATGEGPVRVRLAIHEAVEAPVPVRLGHYFRRLREPLQKRQVNYNSHDYPVEPCRFLVCEDFATKGLEGNTLLFQDPPTGHPEYFYWFWRNIGRSGKTGVELGRWGLGKTVYRAASRVGCMFGLTVRSSDRRELLMGQAVSQIHRHEGKEFVPEGFWCSTQAADGLPLPIEQAEELAAFRREWKLTRRQEPGLSVVAPYIPAEIKAERLVQAVAVHFFTRIVRGELIVEVAGDGKTITLDAAGIESACRQIVWNGPRRTKRHVAPPISFARKCFHLPRLTPTEVLGKDRLPELSEAAFSAETLTQLRRQFSAGELVGVCVRFWLPKKVGGEQGACDVFVQRGLETERGDTYYVREGMTITKINSRAASKGIRGLLLVDRGPLAVLLGDTEGPAHEDWDSSAERPDLTWKVWKGRVKFVRGLVDSLVELLTPPNTEPDFDLLSDFFSVELPKGSQRKRSSGEDATESPKFEPPVVTPKWYRVTDRAGGFTVSRTPNVLLPEKGNLLLSVAYDLPRGDPLKNWSKFDFSLGEQSGELKPTGRGLKVTRVQGNQLLLHDFQANFTLAIDGFDRHRDLYVRIDEPPNDEPQGDAKPAETQA</sequence>
<dbReference type="EMBL" id="CP036274">
    <property type="protein sequence ID" value="QDU28885.1"/>
    <property type="molecule type" value="Genomic_DNA"/>
</dbReference>
<name>A0A517YF70_9BACT</name>
<dbReference type="Proteomes" id="UP000315017">
    <property type="component" value="Chromosome"/>
</dbReference>